<sequence>MSNRGKKTTVPASKKKKGAASSSGPPAEIMHPSSRFNWLTRSEPTYLKFILELYSMFHLQTVMTNFDNPGTVQFCLGDLLCQLSIPEFVGDKVLLDAADPRITTSELNEEIPLTVLSIFPYDTVEVIHPKFDTFKVNSTRLKPYVDKTDSRDKECKLLEPP</sequence>
<gene>
    <name evidence="2" type="ORF">GOBAR_AA38436</name>
</gene>
<proteinExistence type="predicted"/>
<organism evidence="2 3">
    <name type="scientific">Gossypium barbadense</name>
    <name type="common">Sea Island cotton</name>
    <name type="synonym">Hibiscus barbadensis</name>
    <dbReference type="NCBI Taxonomy" id="3634"/>
    <lineage>
        <taxon>Eukaryota</taxon>
        <taxon>Viridiplantae</taxon>
        <taxon>Streptophyta</taxon>
        <taxon>Embryophyta</taxon>
        <taxon>Tracheophyta</taxon>
        <taxon>Spermatophyta</taxon>
        <taxon>Magnoliopsida</taxon>
        <taxon>eudicotyledons</taxon>
        <taxon>Gunneridae</taxon>
        <taxon>Pentapetalae</taxon>
        <taxon>rosids</taxon>
        <taxon>malvids</taxon>
        <taxon>Malvales</taxon>
        <taxon>Malvaceae</taxon>
        <taxon>Malvoideae</taxon>
        <taxon>Gossypium</taxon>
    </lineage>
</organism>
<evidence type="ECO:0000313" key="2">
    <source>
        <dbReference type="EMBL" id="PPR82278.1"/>
    </source>
</evidence>
<reference evidence="2 3" key="1">
    <citation type="submission" date="2015-01" db="EMBL/GenBank/DDBJ databases">
        <title>Genome of allotetraploid Gossypium barbadense reveals genomic plasticity and fiber elongation in cotton evolution.</title>
        <authorList>
            <person name="Chen X."/>
            <person name="Liu X."/>
            <person name="Zhao B."/>
            <person name="Zheng H."/>
            <person name="Hu Y."/>
            <person name="Lu G."/>
            <person name="Yang C."/>
            <person name="Chen J."/>
            <person name="Shan C."/>
            <person name="Zhang L."/>
            <person name="Zhou Y."/>
            <person name="Wang L."/>
            <person name="Guo W."/>
            <person name="Bai Y."/>
            <person name="Ruan J."/>
            <person name="Shangguan X."/>
            <person name="Mao Y."/>
            <person name="Jiang J."/>
            <person name="Zhu Y."/>
            <person name="Lei J."/>
            <person name="Kang H."/>
            <person name="Chen S."/>
            <person name="He X."/>
            <person name="Wang R."/>
            <person name="Wang Y."/>
            <person name="Chen J."/>
            <person name="Wang L."/>
            <person name="Yu S."/>
            <person name="Wang B."/>
            <person name="Wei J."/>
            <person name="Song S."/>
            <person name="Lu X."/>
            <person name="Gao Z."/>
            <person name="Gu W."/>
            <person name="Deng X."/>
            <person name="Ma D."/>
            <person name="Wang S."/>
            <person name="Liang W."/>
            <person name="Fang L."/>
            <person name="Cai C."/>
            <person name="Zhu X."/>
            <person name="Zhou B."/>
            <person name="Zhang Y."/>
            <person name="Chen Z."/>
            <person name="Xu S."/>
            <person name="Zhu R."/>
            <person name="Wang S."/>
            <person name="Zhang T."/>
            <person name="Zhao G."/>
        </authorList>
    </citation>
    <scope>NUCLEOTIDE SEQUENCE [LARGE SCALE GENOMIC DNA]</scope>
    <source>
        <strain evidence="3">cv. Xinhai21</strain>
        <tissue evidence="2">Leaf</tissue>
    </source>
</reference>
<evidence type="ECO:0000313" key="3">
    <source>
        <dbReference type="Proteomes" id="UP000239757"/>
    </source>
</evidence>
<evidence type="ECO:0000256" key="1">
    <source>
        <dbReference type="SAM" id="MobiDB-lite"/>
    </source>
</evidence>
<dbReference type="OrthoDB" id="1094981at2759"/>
<feature type="region of interest" description="Disordered" evidence="1">
    <location>
        <begin position="1"/>
        <end position="28"/>
    </location>
</feature>
<dbReference type="AlphaFoldDB" id="A0A2P5VTV7"/>
<accession>A0A2P5VTV7</accession>
<protein>
    <submittedName>
        <fullName evidence="2">Uncharacterized protein</fullName>
    </submittedName>
</protein>
<dbReference type="Proteomes" id="UP000239757">
    <property type="component" value="Unassembled WGS sequence"/>
</dbReference>
<name>A0A2P5VTV7_GOSBA</name>
<dbReference type="EMBL" id="KZ670926">
    <property type="protein sequence ID" value="PPR82278.1"/>
    <property type="molecule type" value="Genomic_DNA"/>
</dbReference>
<feature type="compositionally biased region" description="Basic residues" evidence="1">
    <location>
        <begin position="1"/>
        <end position="18"/>
    </location>
</feature>